<dbReference type="CDD" id="cd06259">
    <property type="entry name" value="YdcF-like"/>
    <property type="match status" value="1"/>
</dbReference>
<evidence type="ECO:0000259" key="1">
    <source>
        <dbReference type="Pfam" id="PF02698"/>
    </source>
</evidence>
<dbReference type="InterPro" id="IPR051599">
    <property type="entry name" value="Cell_Envelope_Assoc"/>
</dbReference>
<dbReference type="AlphaFoldDB" id="A0A1H7LRH8"/>
<evidence type="ECO:0000313" key="2">
    <source>
        <dbReference type="EMBL" id="SEL00987.1"/>
    </source>
</evidence>
<name>A0A1H7LRH8_9GAMM</name>
<accession>A0A1H7LRH8</accession>
<reference evidence="2 3" key="1">
    <citation type="submission" date="2016-10" db="EMBL/GenBank/DDBJ databases">
        <authorList>
            <person name="de Groot N.N."/>
        </authorList>
    </citation>
    <scope>NUCLEOTIDE SEQUENCE [LARGE SCALE GENOMIC DNA]</scope>
    <source>
        <strain evidence="2 3">JCM 19513</strain>
    </source>
</reference>
<feature type="domain" description="DUF218" evidence="1">
    <location>
        <begin position="2"/>
        <end position="135"/>
    </location>
</feature>
<evidence type="ECO:0000313" key="3">
    <source>
        <dbReference type="Proteomes" id="UP000185766"/>
    </source>
</evidence>
<keyword evidence="3" id="KW-1185">Reference proteome</keyword>
<dbReference type="STRING" id="1429083.GCA_001885685_00504"/>
<protein>
    <submittedName>
        <fullName evidence="2">DUF218 domain-containing protein</fullName>
    </submittedName>
</protein>
<dbReference type="Gene3D" id="3.40.50.620">
    <property type="entry name" value="HUPs"/>
    <property type="match status" value="1"/>
</dbReference>
<dbReference type="PANTHER" id="PTHR30336">
    <property type="entry name" value="INNER MEMBRANE PROTEIN, PROBABLE PERMEASE"/>
    <property type="match status" value="1"/>
</dbReference>
<dbReference type="GO" id="GO:0005886">
    <property type="term" value="C:plasma membrane"/>
    <property type="evidence" value="ECO:0007669"/>
    <property type="project" value="TreeGrafter"/>
</dbReference>
<organism evidence="2 3">
    <name type="scientific">Atopomonas hussainii</name>
    <dbReference type="NCBI Taxonomy" id="1429083"/>
    <lineage>
        <taxon>Bacteria</taxon>
        <taxon>Pseudomonadati</taxon>
        <taxon>Pseudomonadota</taxon>
        <taxon>Gammaproteobacteria</taxon>
        <taxon>Pseudomonadales</taxon>
        <taxon>Pseudomonadaceae</taxon>
        <taxon>Atopomonas</taxon>
    </lineage>
</organism>
<dbReference type="Pfam" id="PF02698">
    <property type="entry name" value="DUF218"/>
    <property type="match status" value="1"/>
</dbReference>
<dbReference type="GO" id="GO:0000270">
    <property type="term" value="P:peptidoglycan metabolic process"/>
    <property type="evidence" value="ECO:0007669"/>
    <property type="project" value="TreeGrafter"/>
</dbReference>
<dbReference type="PANTHER" id="PTHR30336:SF4">
    <property type="entry name" value="ENVELOPE BIOGENESIS FACTOR ELYC"/>
    <property type="match status" value="1"/>
</dbReference>
<dbReference type="InterPro" id="IPR014729">
    <property type="entry name" value="Rossmann-like_a/b/a_fold"/>
</dbReference>
<dbReference type="Proteomes" id="UP000185766">
    <property type="component" value="Unassembled WGS sequence"/>
</dbReference>
<proteinExistence type="predicted"/>
<dbReference type="InterPro" id="IPR003848">
    <property type="entry name" value="DUF218"/>
</dbReference>
<gene>
    <name evidence="2" type="ORF">SAMN05216214_10788</name>
</gene>
<dbReference type="GO" id="GO:0043164">
    <property type="term" value="P:Gram-negative-bacterium-type cell wall biogenesis"/>
    <property type="evidence" value="ECO:0007669"/>
    <property type="project" value="TreeGrafter"/>
</dbReference>
<dbReference type="EMBL" id="FOAS01000007">
    <property type="protein sequence ID" value="SEL00987.1"/>
    <property type="molecule type" value="Genomic_DNA"/>
</dbReference>
<sequence>MRYAARLAKHSGLPILASGGLHYGEPPSEAYLAGQMLQQDFAVTLRWQEGLSRTTWENATYSAALLKQAGVQRIVLVTQAWHMPRARWCFEQQGLTVLAAPMGFLSVSHGRPWGGWLPEGKAFWQNQLLLNEWFGLLSYPWLYAVTASSSASR</sequence>